<dbReference type="SMART" id="SM00028">
    <property type="entry name" value="TPR"/>
    <property type="match status" value="3"/>
</dbReference>
<evidence type="ECO:0000256" key="2">
    <source>
        <dbReference type="SAM" id="MobiDB-lite"/>
    </source>
</evidence>
<protein>
    <recommendedName>
        <fullName evidence="4">Tetratricopeptide repeat protein</fullName>
    </recommendedName>
</protein>
<feature type="repeat" description="TPR" evidence="1">
    <location>
        <begin position="233"/>
        <end position="266"/>
    </location>
</feature>
<accession>A0A7S3JM76</accession>
<evidence type="ECO:0000313" key="3">
    <source>
        <dbReference type="EMBL" id="CAE0357187.1"/>
    </source>
</evidence>
<evidence type="ECO:0008006" key="4">
    <source>
        <dbReference type="Google" id="ProtNLM"/>
    </source>
</evidence>
<dbReference type="EMBL" id="HBII01038020">
    <property type="protein sequence ID" value="CAE0357187.1"/>
    <property type="molecule type" value="Transcribed_RNA"/>
</dbReference>
<feature type="region of interest" description="Disordered" evidence="2">
    <location>
        <begin position="298"/>
        <end position="333"/>
    </location>
</feature>
<dbReference type="PANTHER" id="PTHR10098">
    <property type="entry name" value="RAPSYN-RELATED"/>
    <property type="match status" value="1"/>
</dbReference>
<dbReference type="InterPro" id="IPR019734">
    <property type="entry name" value="TPR_rpt"/>
</dbReference>
<dbReference type="Pfam" id="PF13181">
    <property type="entry name" value="TPR_8"/>
    <property type="match status" value="1"/>
</dbReference>
<dbReference type="AlphaFoldDB" id="A0A7S3JM76"/>
<proteinExistence type="predicted"/>
<reference evidence="3" key="1">
    <citation type="submission" date="2021-01" db="EMBL/GenBank/DDBJ databases">
        <authorList>
            <person name="Corre E."/>
            <person name="Pelletier E."/>
            <person name="Niang G."/>
            <person name="Scheremetjew M."/>
            <person name="Finn R."/>
            <person name="Kale V."/>
            <person name="Holt S."/>
            <person name="Cochrane G."/>
            <person name="Meng A."/>
            <person name="Brown T."/>
            <person name="Cohen L."/>
        </authorList>
    </citation>
    <scope>NUCLEOTIDE SEQUENCE</scope>
    <source>
        <strain evidence="3">FSP1.4</strain>
    </source>
</reference>
<dbReference type="PROSITE" id="PS50005">
    <property type="entry name" value="TPR"/>
    <property type="match status" value="1"/>
</dbReference>
<name>A0A7S3JM76_9SPIT</name>
<feature type="compositionally biased region" description="Acidic residues" evidence="2">
    <location>
        <begin position="313"/>
        <end position="325"/>
    </location>
</feature>
<dbReference type="InterPro" id="IPR011990">
    <property type="entry name" value="TPR-like_helical_dom_sf"/>
</dbReference>
<dbReference type="SUPFAM" id="SSF48452">
    <property type="entry name" value="TPR-like"/>
    <property type="match status" value="2"/>
</dbReference>
<gene>
    <name evidence="3" type="ORF">EHAR0213_LOCUS16106</name>
</gene>
<sequence length="333" mass="37742">MYFNTPKRKEDIMSKNRLKSKMKSMKDSALNMSYIDSYNRIAAKKRLKDYEILSFACKRAGKSRDEGRAYYSTGVLYDNLGKFKVAIAHYKKFLQVCKAIGDVHGEALAYNCIGVNYQKMAEEDPKFYKEAIDYHLKHKEIADVAGKFLAHVNLGIIYNNLEDNEKSNINHQFALRYAIQMSSLAGQSVAIGNLGNLNAVSKVSSYANNDKLQMFVERYLELSSELKYRKGEGCAHLQLGQLKSQKGDYDTSTRHFYRAMKIAEQTGDNEVKAEARVLFGVANANLKWEKHQNEIMEKMKTSDVPILPKEAPQDDDDEEAIDGPEDAGLPSVK</sequence>
<organism evidence="3">
    <name type="scientific">Euplotes harpa</name>
    <dbReference type="NCBI Taxonomy" id="151035"/>
    <lineage>
        <taxon>Eukaryota</taxon>
        <taxon>Sar</taxon>
        <taxon>Alveolata</taxon>
        <taxon>Ciliophora</taxon>
        <taxon>Intramacronucleata</taxon>
        <taxon>Spirotrichea</taxon>
        <taxon>Hypotrichia</taxon>
        <taxon>Euplotida</taxon>
        <taxon>Euplotidae</taxon>
        <taxon>Euplotes</taxon>
    </lineage>
</organism>
<keyword evidence="1" id="KW-0802">TPR repeat</keyword>
<dbReference type="Gene3D" id="1.25.40.10">
    <property type="entry name" value="Tetratricopeptide repeat domain"/>
    <property type="match status" value="1"/>
</dbReference>
<dbReference type="PANTHER" id="PTHR10098:SF108">
    <property type="entry name" value="TETRATRICOPEPTIDE REPEAT PROTEIN 28"/>
    <property type="match status" value="1"/>
</dbReference>
<evidence type="ECO:0000256" key="1">
    <source>
        <dbReference type="PROSITE-ProRule" id="PRU00339"/>
    </source>
</evidence>